<keyword evidence="2" id="KW-1185">Reference proteome</keyword>
<dbReference type="Proteomes" id="UP000510822">
    <property type="component" value="Chromosome"/>
</dbReference>
<dbReference type="KEGG" id="cfon:HZU75_03945"/>
<dbReference type="AlphaFoldDB" id="A0A7D5V8J5"/>
<reference evidence="1 2" key="1">
    <citation type="journal article" date="2016" name="Int. J. Syst. Evol. Microbiol.">
        <title>Chitinibacter fontanus sp. nov., isolated from a spring.</title>
        <authorList>
            <person name="Sheu S.Y."/>
            <person name="Li Y.S."/>
            <person name="Young C.C."/>
            <person name="Chen W.M."/>
        </authorList>
    </citation>
    <scope>NUCLEOTIDE SEQUENCE [LARGE SCALE GENOMIC DNA]</scope>
    <source>
        <strain evidence="1 2">STM-7</strain>
    </source>
</reference>
<evidence type="ECO:0000313" key="2">
    <source>
        <dbReference type="Proteomes" id="UP000510822"/>
    </source>
</evidence>
<proteinExistence type="predicted"/>
<accession>A0A7D5V8J5</accession>
<dbReference type="RefSeq" id="WP_180307885.1">
    <property type="nucleotide sequence ID" value="NZ_CP058952.1"/>
</dbReference>
<sequence length="146" mass="15149">MNIYVMIAANFNCDRLAVPPFIHSSKLGRTAATWLALLAIVAQLLLPFAHAAAMDAGVKLAWCGTGKAPMLGADLAGSQDNGNAKIIVKCAICSVASLHAIAPPPAPFSLPVFKPAQYAPWVAAQDVISPVSYAIPPPPRGPPLIS</sequence>
<name>A0A7D5V8J5_9NEIS</name>
<gene>
    <name evidence="1" type="ORF">HZU75_03945</name>
</gene>
<dbReference type="Pfam" id="PF11162">
    <property type="entry name" value="DUF2946"/>
    <property type="match status" value="1"/>
</dbReference>
<protein>
    <submittedName>
        <fullName evidence="1">DUF2946 family protein</fullName>
    </submittedName>
</protein>
<dbReference type="EMBL" id="CP058952">
    <property type="protein sequence ID" value="QLI80751.1"/>
    <property type="molecule type" value="Genomic_DNA"/>
</dbReference>
<organism evidence="1 2">
    <name type="scientific">Chitinibacter fontanus</name>
    <dbReference type="NCBI Taxonomy" id="1737446"/>
    <lineage>
        <taxon>Bacteria</taxon>
        <taxon>Pseudomonadati</taxon>
        <taxon>Pseudomonadota</taxon>
        <taxon>Betaproteobacteria</taxon>
        <taxon>Neisseriales</taxon>
        <taxon>Chitinibacteraceae</taxon>
        <taxon>Chitinibacter</taxon>
    </lineage>
</organism>
<evidence type="ECO:0000313" key="1">
    <source>
        <dbReference type="EMBL" id="QLI80751.1"/>
    </source>
</evidence>
<dbReference type="InterPro" id="IPR021333">
    <property type="entry name" value="DUF2946"/>
</dbReference>